<comment type="caution">
    <text evidence="12">The sequence shown here is derived from an EMBL/GenBank/DDBJ whole genome shotgun (WGS) entry which is preliminary data.</text>
</comment>
<comment type="catalytic activity">
    <reaction evidence="1">
        <text>L-glutamyl-[protein] + S-adenosyl-L-methionine = [protein]-L-glutamate 5-O-methyl ester + S-adenosyl-L-homocysteine</text>
        <dbReference type="Rhea" id="RHEA:24452"/>
        <dbReference type="Rhea" id="RHEA-COMP:10208"/>
        <dbReference type="Rhea" id="RHEA-COMP:10311"/>
        <dbReference type="ChEBI" id="CHEBI:29973"/>
        <dbReference type="ChEBI" id="CHEBI:57856"/>
        <dbReference type="ChEBI" id="CHEBI:59789"/>
        <dbReference type="ChEBI" id="CHEBI:82795"/>
        <dbReference type="EC" id="2.1.1.80"/>
    </reaction>
</comment>
<dbReference type="GO" id="GO:0008983">
    <property type="term" value="F:protein-glutamate O-methyltransferase activity"/>
    <property type="evidence" value="ECO:0007669"/>
    <property type="project" value="UniProtKB-EC"/>
</dbReference>
<dbReference type="Pfam" id="PF01339">
    <property type="entry name" value="CheB_methylest"/>
    <property type="match status" value="1"/>
</dbReference>
<keyword evidence="7" id="KW-0175">Coiled coil</keyword>
<feature type="active site" evidence="6">
    <location>
        <position position="150"/>
    </location>
</feature>
<dbReference type="CDD" id="cd16434">
    <property type="entry name" value="CheB-CheR_fusion"/>
    <property type="match status" value="1"/>
</dbReference>
<keyword evidence="6" id="KW-0378">Hydrolase</keyword>
<keyword evidence="5" id="KW-0949">S-adenosyl-L-methionine</keyword>
<evidence type="ECO:0000259" key="9">
    <source>
        <dbReference type="PROSITE" id="PS50113"/>
    </source>
</evidence>
<evidence type="ECO:0000256" key="3">
    <source>
        <dbReference type="ARBA" id="ARBA00022603"/>
    </source>
</evidence>
<reference evidence="12 13" key="1">
    <citation type="submission" date="2018-04" db="EMBL/GenBank/DDBJ databases">
        <title>Pelagivirga bohaiensis gen. nov., sp. nov., a bacterium isolated from the Bohai Sea.</title>
        <authorList>
            <person name="Ji X."/>
        </authorList>
    </citation>
    <scope>NUCLEOTIDE SEQUENCE [LARGE SCALE GENOMIC DNA]</scope>
    <source>
        <strain evidence="12 13">BH-SD16</strain>
    </source>
</reference>
<dbReference type="Pfam" id="PF08448">
    <property type="entry name" value="PAS_4"/>
    <property type="match status" value="1"/>
</dbReference>
<dbReference type="GO" id="GO:0000156">
    <property type="term" value="F:phosphorelay response regulator activity"/>
    <property type="evidence" value="ECO:0007669"/>
    <property type="project" value="InterPro"/>
</dbReference>
<evidence type="ECO:0000256" key="4">
    <source>
        <dbReference type="ARBA" id="ARBA00022679"/>
    </source>
</evidence>
<dbReference type="InterPro" id="IPR036804">
    <property type="entry name" value="CheR_N_sf"/>
</dbReference>
<proteinExistence type="predicted"/>
<dbReference type="Gene3D" id="3.30.450.20">
    <property type="entry name" value="PAS domain"/>
    <property type="match status" value="3"/>
</dbReference>
<evidence type="ECO:0000256" key="2">
    <source>
        <dbReference type="ARBA" id="ARBA00012534"/>
    </source>
</evidence>
<dbReference type="PROSITE" id="PS50122">
    <property type="entry name" value="CHEB"/>
    <property type="match status" value="1"/>
</dbReference>
<evidence type="ECO:0000256" key="6">
    <source>
        <dbReference type="PROSITE-ProRule" id="PRU00050"/>
    </source>
</evidence>
<evidence type="ECO:0000313" key="12">
    <source>
        <dbReference type="EMBL" id="PVA07940.1"/>
    </source>
</evidence>
<evidence type="ECO:0000259" key="8">
    <source>
        <dbReference type="PROSITE" id="PS50112"/>
    </source>
</evidence>
<dbReference type="Pfam" id="PF03705">
    <property type="entry name" value="CheR_N"/>
    <property type="match status" value="1"/>
</dbReference>
<feature type="coiled-coil region" evidence="7">
    <location>
        <begin position="661"/>
        <end position="734"/>
    </location>
</feature>
<dbReference type="PANTHER" id="PTHR24422">
    <property type="entry name" value="CHEMOTAXIS PROTEIN METHYLTRANSFERASE"/>
    <property type="match status" value="1"/>
</dbReference>
<feature type="domain" description="PAC" evidence="9">
    <location>
        <begin position="1054"/>
        <end position="1094"/>
    </location>
</feature>
<dbReference type="GO" id="GO:0032259">
    <property type="term" value="P:methylation"/>
    <property type="evidence" value="ECO:0007669"/>
    <property type="project" value="UniProtKB-KW"/>
</dbReference>
<evidence type="ECO:0000259" key="11">
    <source>
        <dbReference type="PROSITE" id="PS50123"/>
    </source>
</evidence>
<gene>
    <name evidence="12" type="ORF">DC363_00095</name>
</gene>
<dbReference type="InterPro" id="IPR050903">
    <property type="entry name" value="Bact_Chemotaxis_MeTrfase"/>
</dbReference>
<dbReference type="InterPro" id="IPR035965">
    <property type="entry name" value="PAS-like_dom_sf"/>
</dbReference>
<dbReference type="GO" id="GO:0005737">
    <property type="term" value="C:cytoplasm"/>
    <property type="evidence" value="ECO:0007669"/>
    <property type="project" value="InterPro"/>
</dbReference>
<keyword evidence="4" id="KW-0808">Transferase</keyword>
<dbReference type="InterPro" id="IPR013656">
    <property type="entry name" value="PAS_4"/>
</dbReference>
<dbReference type="Pfam" id="PF01739">
    <property type="entry name" value="CheR"/>
    <property type="match status" value="1"/>
</dbReference>
<dbReference type="SUPFAM" id="SSF55785">
    <property type="entry name" value="PYP-like sensor domain (PAS domain)"/>
    <property type="match status" value="3"/>
</dbReference>
<dbReference type="EMBL" id="QCYG01000001">
    <property type="protein sequence ID" value="PVA07940.1"/>
    <property type="molecule type" value="Genomic_DNA"/>
</dbReference>
<organism evidence="12 13">
    <name type="scientific">Thalassorhabdomicrobium marinisediminis</name>
    <dbReference type="NCBI Taxonomy" id="2170577"/>
    <lineage>
        <taxon>Bacteria</taxon>
        <taxon>Pseudomonadati</taxon>
        <taxon>Pseudomonadota</taxon>
        <taxon>Alphaproteobacteria</taxon>
        <taxon>Rhodobacterales</taxon>
        <taxon>Paracoccaceae</taxon>
        <taxon>Thalassorhabdomicrobium</taxon>
    </lineage>
</organism>
<feature type="domain" description="CheR-type methyltransferase" evidence="11">
    <location>
        <begin position="218"/>
        <end position="484"/>
    </location>
</feature>
<feature type="active site" evidence="6">
    <location>
        <position position="17"/>
    </location>
</feature>
<dbReference type="InterPro" id="IPR013655">
    <property type="entry name" value="PAS_fold_3"/>
</dbReference>
<dbReference type="AlphaFoldDB" id="A0A2T7G0K8"/>
<feature type="domain" description="PAS" evidence="8">
    <location>
        <begin position="851"/>
        <end position="921"/>
    </location>
</feature>
<dbReference type="NCBIfam" id="TIGR00229">
    <property type="entry name" value="sensory_box"/>
    <property type="match status" value="1"/>
</dbReference>
<dbReference type="InterPro" id="IPR029063">
    <property type="entry name" value="SAM-dependent_MTases_sf"/>
</dbReference>
<dbReference type="CDD" id="cd00130">
    <property type="entry name" value="PAS"/>
    <property type="match status" value="2"/>
</dbReference>
<dbReference type="PROSITE" id="PS50112">
    <property type="entry name" value="PAS"/>
    <property type="match status" value="1"/>
</dbReference>
<dbReference type="GO" id="GO:0008984">
    <property type="term" value="F:protein-glutamate methylesterase activity"/>
    <property type="evidence" value="ECO:0007669"/>
    <property type="project" value="InterPro"/>
</dbReference>
<feature type="domain" description="CheB-type methylesterase" evidence="10">
    <location>
        <begin position="5"/>
        <end position="208"/>
    </location>
</feature>
<evidence type="ECO:0000256" key="7">
    <source>
        <dbReference type="SAM" id="Coils"/>
    </source>
</evidence>
<dbReference type="Proteomes" id="UP000244817">
    <property type="component" value="Unassembled WGS sequence"/>
</dbReference>
<dbReference type="Gene3D" id="1.10.155.10">
    <property type="entry name" value="Chemotaxis receptor methyltransferase CheR, N-terminal domain"/>
    <property type="match status" value="1"/>
</dbReference>
<dbReference type="SUPFAM" id="SSF52738">
    <property type="entry name" value="Methylesterase CheB, C-terminal domain"/>
    <property type="match status" value="1"/>
</dbReference>
<accession>A0A2T7G0K8</accession>
<dbReference type="PRINTS" id="PR00996">
    <property type="entry name" value="CHERMTFRASE"/>
</dbReference>
<evidence type="ECO:0000259" key="10">
    <source>
        <dbReference type="PROSITE" id="PS50122"/>
    </source>
</evidence>
<dbReference type="InterPro" id="IPR000673">
    <property type="entry name" value="Sig_transdc_resp-reg_Me-estase"/>
</dbReference>
<keyword evidence="6" id="KW-0145">Chemotaxis</keyword>
<dbReference type="Pfam" id="PF08447">
    <property type="entry name" value="PAS_3"/>
    <property type="match status" value="1"/>
</dbReference>
<dbReference type="PANTHER" id="PTHR24422:SF27">
    <property type="entry name" value="PROTEIN-GLUTAMATE O-METHYLTRANSFERASE"/>
    <property type="match status" value="1"/>
</dbReference>
<dbReference type="SMART" id="SM00091">
    <property type="entry name" value="PAS"/>
    <property type="match status" value="4"/>
</dbReference>
<dbReference type="InterPro" id="IPR000780">
    <property type="entry name" value="CheR_MeTrfase"/>
</dbReference>
<sequence>MKDEVDTDLTIVAIGSSAGGLEAIREFVSSLPATSPICFVVVQHMSPHHKSIMSQLVARETDLLVEDITDGVIPRANVIYITPPKADVVNVIYITPPKADVVVEGGRLRLKPPSDTLSTPKPSVDRFLLTLAAERGANTVAIILSGTGSDGAYGVQAIREAGGITIAQDRDSAKYDGMPQSAIQTGCVDLVLAPAEIGTHLQKILAANHDFSGFRTDTLGEPPFADVLQMLLARTRVDFREYKQSTVQRRIERRMTALGVDDLHAYTRVLRTRPAELDTLFKDLLISVTRFFRDGSEFGHLERLLPEVITAADGGPLRVWVAGCATGEEAYSIAMLLAEALGGPTSDFKDKVQIFATDIDTNALAIAQRGIYTSGALANIPEALAKKYLVPDADGVRVINHLRSAILFSKHNLCQDPPFQRIHLLCCRNVLIYFGKALQKKVMSRFHYAMTPDALLFLGTSETISGSEELFAKDSSTPHIFRRRQIARGAAADYAMPAVRPVTPPEIRRAPRADTESNDRKMFNALMQSLGENSFLVTAEGTILQVNGSISAFIEVTENSRLRMHIDLLRSPLREEARSLVMIALRNRERRSGIAQRGMGPNGANLRLVVYPVVAEAINEQLALVVFNTVESAAKVRDGSGDSAGDVTGDGTGRAVAESRIFELEAEVAVTREALQQTIEELEATNEELQSVNEEMQSTNEELEATNEMLETSNEELQSSNEELITVNEELQMTASTLTGRTGELTSILHNTPLAILVTDSALQITQATDAACEVFTIPRPINQVHISQVSVPEGYPSLAALCSDALQAGKPVEQEFSSHGTQIKMSCAPYFDDFGKTLGLTLVVTQFPGLALEMEMILSNTRIHLFNRAQDGTILRISEASANVLGLSRDDAVGENLFDLIPPEAADSVRQNDAKVLAGEDQTTPETVLFRDSDHEDPSYLAIERHRYIDPVTQEPTVYTMAMDVTEIVTATGHTKATIERFRHLQELAGFGYWELDPVNKTIFWSSKVFDIHGIPESAGPPDYDTAINFYHPDDLPMISEKVAKAMKPGGEFRFEARLIRADGKEVRVRSYAIAVTDRTGEVTKIVGAYEKL</sequence>
<dbReference type="PROSITE" id="PS50113">
    <property type="entry name" value="PAC"/>
    <property type="match status" value="1"/>
</dbReference>
<dbReference type="GO" id="GO:0006935">
    <property type="term" value="P:chemotaxis"/>
    <property type="evidence" value="ECO:0007669"/>
    <property type="project" value="UniProtKB-UniRule"/>
</dbReference>
<evidence type="ECO:0000256" key="1">
    <source>
        <dbReference type="ARBA" id="ARBA00001541"/>
    </source>
</evidence>
<dbReference type="EC" id="2.1.1.80" evidence="2"/>
<evidence type="ECO:0000256" key="5">
    <source>
        <dbReference type="ARBA" id="ARBA00022691"/>
    </source>
</evidence>
<dbReference type="OrthoDB" id="9816309at2"/>
<name>A0A2T7G0K8_9RHOB</name>
<dbReference type="InterPro" id="IPR000700">
    <property type="entry name" value="PAS-assoc_C"/>
</dbReference>
<dbReference type="Gene3D" id="3.40.50.180">
    <property type="entry name" value="Methylesterase CheB, C-terminal domain"/>
    <property type="match status" value="1"/>
</dbReference>
<keyword evidence="13" id="KW-1185">Reference proteome</keyword>
<dbReference type="InterPro" id="IPR022641">
    <property type="entry name" value="CheR_N"/>
</dbReference>
<protein>
    <recommendedName>
        <fullName evidence="2">protein-glutamate O-methyltransferase</fullName>
        <ecNumber evidence="2">2.1.1.80</ecNumber>
    </recommendedName>
</protein>
<evidence type="ECO:0000313" key="13">
    <source>
        <dbReference type="Proteomes" id="UP000244817"/>
    </source>
</evidence>
<feature type="active site" evidence="6">
    <location>
        <position position="44"/>
    </location>
</feature>
<dbReference type="InterPro" id="IPR022642">
    <property type="entry name" value="CheR_C"/>
</dbReference>
<dbReference type="RefSeq" id="WP_108639097.1">
    <property type="nucleotide sequence ID" value="NZ_QCYG01000001.1"/>
</dbReference>
<dbReference type="InterPro" id="IPR035909">
    <property type="entry name" value="CheB_C"/>
</dbReference>
<dbReference type="SUPFAM" id="SSF53335">
    <property type="entry name" value="S-adenosyl-L-methionine-dependent methyltransferases"/>
    <property type="match status" value="1"/>
</dbReference>
<dbReference type="InterPro" id="IPR000014">
    <property type="entry name" value="PAS"/>
</dbReference>
<keyword evidence="3" id="KW-0489">Methyltransferase</keyword>
<dbReference type="SMART" id="SM00138">
    <property type="entry name" value="MeTrc"/>
    <property type="match status" value="1"/>
</dbReference>
<dbReference type="Gene3D" id="3.40.50.150">
    <property type="entry name" value="Vaccinia Virus protein VP39"/>
    <property type="match status" value="1"/>
</dbReference>
<dbReference type="PROSITE" id="PS50123">
    <property type="entry name" value="CHER"/>
    <property type="match status" value="1"/>
</dbReference>
<dbReference type="SUPFAM" id="SSF47757">
    <property type="entry name" value="Chemotaxis receptor methyltransferase CheR, N-terminal domain"/>
    <property type="match status" value="1"/>
</dbReference>